<dbReference type="InParanoid" id="M3XKL2"/>
<proteinExistence type="predicted"/>
<gene>
    <name evidence="3" type="primary">FANCE</name>
</gene>
<name>M3XKL2_LATCH</name>
<dbReference type="GO" id="GO:0043240">
    <property type="term" value="C:Fanconi anaemia nuclear complex"/>
    <property type="evidence" value="ECO:0007669"/>
    <property type="project" value="InterPro"/>
</dbReference>
<dbReference type="GO" id="GO:0036297">
    <property type="term" value="P:interstrand cross-link repair"/>
    <property type="evidence" value="ECO:0007669"/>
    <property type="project" value="InterPro"/>
</dbReference>
<reference evidence="3" key="2">
    <citation type="submission" date="2025-08" db="UniProtKB">
        <authorList>
            <consortium name="Ensembl"/>
        </authorList>
    </citation>
    <scope>IDENTIFICATION</scope>
</reference>
<dbReference type="PANTHER" id="PTHR32094">
    <property type="entry name" value="FANCONI ANEMIA GROUP E PROTEIN"/>
    <property type="match status" value="1"/>
</dbReference>
<keyword evidence="4" id="KW-1185">Reference proteome</keyword>
<sequence length="452" mass="50569">MENYTALLEKFDKPYRLLFHALMSGSSGALAGFRAFQRIRSCRKLNQALYWRFFIETLCSNEVFMEGQQQKLTLKPLFHLLPLVLRRNLLSFLLLAQSLVPREHLQDLICMIRQDSTLDPWIQALTGLLERDLSGGGSRAPLVPLTSTCQQKVQVLCQQIRGETQSSPGPTRKLGWYADRLQDSRSVLTEDPASGKTWLQTSKKRKSSVGHGQDLPSFDPEEERTAKKIKIAEEVFVDSKLLGSHTLQNLSSPEEAVETGEDTGVAVEEKFDDGTRAVVSESSQQEKGVELPQNLKACLPRLKEILLETELEKSDLSTSAELQVLNECNPAQLEALCSLLQIYELPEQILPQVCTRILALSPDLSYGNAAVLVRNLFLNKALLLKEPASRFFMVAVSSFCTKYTRPSCCALLAPILENPAKGSVQVELVCRLIECLQSEHVTLVFRYVSGKQ</sequence>
<dbReference type="InterPro" id="IPR039685">
    <property type="entry name" value="FANCE"/>
</dbReference>
<dbReference type="STRING" id="7897.ENSLACP00000023268"/>
<dbReference type="GeneTree" id="ENSGT00390000000705"/>
<dbReference type="eggNOG" id="ENOG502QQV6">
    <property type="taxonomic scope" value="Eukaryota"/>
</dbReference>
<evidence type="ECO:0000259" key="2">
    <source>
        <dbReference type="Pfam" id="PF11510"/>
    </source>
</evidence>
<protein>
    <submittedName>
        <fullName evidence="3">FA complementation group E</fullName>
    </submittedName>
</protein>
<evidence type="ECO:0000313" key="4">
    <source>
        <dbReference type="Proteomes" id="UP000008672"/>
    </source>
</evidence>
<reference evidence="4" key="1">
    <citation type="submission" date="2011-08" db="EMBL/GenBank/DDBJ databases">
        <title>The draft genome of Latimeria chalumnae.</title>
        <authorList>
            <person name="Di Palma F."/>
            <person name="Alfoldi J."/>
            <person name="Johnson J."/>
            <person name="Berlin A."/>
            <person name="Gnerre S."/>
            <person name="Jaffe D."/>
            <person name="MacCallum I."/>
            <person name="Young S."/>
            <person name="Walker B.J."/>
            <person name="Lander E."/>
            <person name="Lindblad-Toh K."/>
        </authorList>
    </citation>
    <scope>NUCLEOTIDE SEQUENCE [LARGE SCALE GENOMIC DNA]</scope>
    <source>
        <strain evidence="4">Wild caught</strain>
    </source>
</reference>
<evidence type="ECO:0000256" key="1">
    <source>
        <dbReference type="SAM" id="MobiDB-lite"/>
    </source>
</evidence>
<feature type="domain" description="Fanconi Anaemia group E protein C-terminal" evidence="2">
    <location>
        <begin position="288"/>
        <end position="435"/>
    </location>
</feature>
<reference evidence="3" key="3">
    <citation type="submission" date="2025-09" db="UniProtKB">
        <authorList>
            <consortium name="Ensembl"/>
        </authorList>
    </citation>
    <scope>IDENTIFICATION</scope>
</reference>
<organism evidence="3 4">
    <name type="scientific">Latimeria chalumnae</name>
    <name type="common">Coelacanth</name>
    <dbReference type="NCBI Taxonomy" id="7897"/>
    <lineage>
        <taxon>Eukaryota</taxon>
        <taxon>Metazoa</taxon>
        <taxon>Chordata</taxon>
        <taxon>Craniata</taxon>
        <taxon>Vertebrata</taxon>
        <taxon>Euteleostomi</taxon>
        <taxon>Coelacanthiformes</taxon>
        <taxon>Coelacanthidae</taxon>
        <taxon>Latimeria</taxon>
    </lineage>
</organism>
<dbReference type="PANTHER" id="PTHR32094:SF5">
    <property type="entry name" value="FANCONI ANEMIA GROUP E PROTEIN"/>
    <property type="match status" value="1"/>
</dbReference>
<dbReference type="EMBL" id="AFYH01013919">
    <property type="status" value="NOT_ANNOTATED_CDS"/>
    <property type="molecule type" value="Genomic_DNA"/>
</dbReference>
<dbReference type="Ensembl" id="ENSLACT00000025478.1">
    <property type="protein sequence ID" value="ENSLACP00000023268.1"/>
    <property type="gene ID" value="ENSLACG00000022320.1"/>
</dbReference>
<evidence type="ECO:0000313" key="3">
    <source>
        <dbReference type="Ensembl" id="ENSLACP00000023268.1"/>
    </source>
</evidence>
<dbReference type="Pfam" id="PF11510">
    <property type="entry name" value="FA_FANCE"/>
    <property type="match status" value="1"/>
</dbReference>
<feature type="region of interest" description="Disordered" evidence="1">
    <location>
        <begin position="187"/>
        <end position="224"/>
    </location>
</feature>
<dbReference type="HOGENOM" id="CLU_037283_0_0_1"/>
<dbReference type="EMBL" id="AFYH01013918">
    <property type="status" value="NOT_ANNOTATED_CDS"/>
    <property type="molecule type" value="Genomic_DNA"/>
</dbReference>
<dbReference type="Proteomes" id="UP000008672">
    <property type="component" value="Unassembled WGS sequence"/>
</dbReference>
<dbReference type="FunCoup" id="M3XKL2">
    <property type="interactions" value="1508"/>
</dbReference>
<dbReference type="InterPro" id="IPR021025">
    <property type="entry name" value="Fanconi_anaemia_gr_E_prot_C"/>
</dbReference>
<accession>M3XKL2</accession>
<dbReference type="AlphaFoldDB" id="M3XKL2"/>
<dbReference type="OMA" id="YPRPMCH"/>
<dbReference type="Gene3D" id="1.25.40.480">
    <property type="match status" value="1"/>
</dbReference>